<dbReference type="PATRIC" id="fig|466.6.peg.819"/>
<keyword evidence="1" id="KW-0732">Signal</keyword>
<evidence type="ECO:0000259" key="2">
    <source>
        <dbReference type="SMART" id="SM00867"/>
    </source>
</evidence>
<dbReference type="OrthoDB" id="9811006at2"/>
<dbReference type="SUPFAM" id="SSF101874">
    <property type="entry name" value="YceI-like"/>
    <property type="match status" value="1"/>
</dbReference>
<dbReference type="Pfam" id="PF04264">
    <property type="entry name" value="YceI"/>
    <property type="match status" value="1"/>
</dbReference>
<proteinExistence type="predicted"/>
<dbReference type="Proteomes" id="UP000054908">
    <property type="component" value="Unassembled WGS sequence"/>
</dbReference>
<dbReference type="SMART" id="SM00867">
    <property type="entry name" value="YceI"/>
    <property type="match status" value="1"/>
</dbReference>
<comment type="caution">
    <text evidence="3">The sequence shown here is derived from an EMBL/GenBank/DDBJ whole genome shotgun (WGS) entry which is preliminary data.</text>
</comment>
<dbReference type="PANTHER" id="PTHR34406">
    <property type="entry name" value="PROTEIN YCEI"/>
    <property type="match status" value="1"/>
</dbReference>
<accession>A0A0W0WBV7</accession>
<protein>
    <submittedName>
        <fullName evidence="3">Polyprenyl-pyrophosphate binding protein</fullName>
    </submittedName>
</protein>
<dbReference type="InterPro" id="IPR007372">
    <property type="entry name" value="Lipid/polyisoprenoid-bd_YceI"/>
</dbReference>
<organism evidence="3 4">
    <name type="scientific">Legionella maceachernii</name>
    <dbReference type="NCBI Taxonomy" id="466"/>
    <lineage>
        <taxon>Bacteria</taxon>
        <taxon>Pseudomonadati</taxon>
        <taxon>Pseudomonadota</taxon>
        <taxon>Gammaproteobacteria</taxon>
        <taxon>Legionellales</taxon>
        <taxon>Legionellaceae</taxon>
        <taxon>Legionella</taxon>
    </lineage>
</organism>
<dbReference type="AlphaFoldDB" id="A0A0W0WBV7"/>
<feature type="domain" description="Lipid/polyisoprenoid-binding YceI-like" evidence="2">
    <location>
        <begin position="27"/>
        <end position="191"/>
    </location>
</feature>
<feature type="chain" id="PRO_5006915331" evidence="1">
    <location>
        <begin position="24"/>
        <end position="193"/>
    </location>
</feature>
<evidence type="ECO:0000313" key="4">
    <source>
        <dbReference type="Proteomes" id="UP000054908"/>
    </source>
</evidence>
<dbReference type="PANTHER" id="PTHR34406:SF1">
    <property type="entry name" value="PROTEIN YCEI"/>
    <property type="match status" value="1"/>
</dbReference>
<dbReference type="InterPro" id="IPR036761">
    <property type="entry name" value="TTHA0802/YceI-like_sf"/>
</dbReference>
<evidence type="ECO:0000313" key="3">
    <source>
        <dbReference type="EMBL" id="KTD29820.1"/>
    </source>
</evidence>
<keyword evidence="4" id="KW-1185">Reference proteome</keyword>
<name>A0A0W0WBV7_9GAMM</name>
<reference evidence="3 4" key="1">
    <citation type="submission" date="2015-11" db="EMBL/GenBank/DDBJ databases">
        <title>Genomic analysis of 38 Legionella species identifies large and diverse effector repertoires.</title>
        <authorList>
            <person name="Burstein D."/>
            <person name="Amaro F."/>
            <person name="Zusman T."/>
            <person name="Lifshitz Z."/>
            <person name="Cohen O."/>
            <person name="Gilbert J.A."/>
            <person name="Pupko T."/>
            <person name="Shuman H.A."/>
            <person name="Segal G."/>
        </authorList>
    </citation>
    <scope>NUCLEOTIDE SEQUENCE [LARGE SCALE GENOMIC DNA]</scope>
    <source>
        <strain evidence="3 4">PX-1-G2-E2</strain>
    </source>
</reference>
<sequence>MIRNLARFFMVALFILSNTNLYAAPETLTLDTKHSYVLWRVEHLGFSTQAGKWYISNGTVTLDKDNPQTSKVEVVIDLANVTTGIPELDKHLQGPLFFDVTKYPKATFVSKKVNVLSENTAKVEGLLTLHGVTKLVTLDVTLNKVGKNPITNKMTVGFSATTTIKRSSFGIKTLIPQVGDDVKIEIGAEAYKA</sequence>
<dbReference type="Gene3D" id="2.40.128.110">
    <property type="entry name" value="Lipid/polyisoprenoid-binding, YceI-like"/>
    <property type="match status" value="1"/>
</dbReference>
<evidence type="ECO:0000256" key="1">
    <source>
        <dbReference type="SAM" id="SignalP"/>
    </source>
</evidence>
<feature type="signal peptide" evidence="1">
    <location>
        <begin position="1"/>
        <end position="23"/>
    </location>
</feature>
<gene>
    <name evidence="3" type="primary">ycel</name>
    <name evidence="3" type="ORF">Lmac_0764</name>
</gene>
<dbReference type="EMBL" id="LNYL01000021">
    <property type="protein sequence ID" value="KTD29820.1"/>
    <property type="molecule type" value="Genomic_DNA"/>
</dbReference>
<dbReference type="STRING" id="466.Lmac_0764"/>